<gene>
    <name evidence="1" type="ORF">B1A_07093</name>
</gene>
<sequence>PLSEPRGKNPPSGAYIDYVLKTPAKVVSLSILDATGQVVRRYSSSDALPGIDLAKIHIAPVWVRRPTPLATTPGMHRFVWNLHWAAPAALAPHGVWSDGVWAAPGAYRVVLNVGGQRTAQPLTVLPDPRVRGMSAADYAAQFKLAQAIETDRAKLASALRGAGRLQKALAQVSATLPAAQAAALSAFRARLAALSNIPAVDPSNSVGTPPTHLDSLTALAARMDSLEHAVDNADVPPTIDAEQGFRLAHATLQETLARW</sequence>
<dbReference type="EMBL" id="AUZX01005124">
    <property type="protein sequence ID" value="EQD68940.1"/>
    <property type="molecule type" value="Genomic_DNA"/>
</dbReference>
<reference evidence="1" key="1">
    <citation type="submission" date="2013-08" db="EMBL/GenBank/DDBJ databases">
        <authorList>
            <person name="Mendez C."/>
            <person name="Richter M."/>
            <person name="Ferrer M."/>
            <person name="Sanchez J."/>
        </authorList>
    </citation>
    <scope>NUCLEOTIDE SEQUENCE</scope>
</reference>
<accession>T1CKS2</accession>
<organism evidence="1">
    <name type="scientific">mine drainage metagenome</name>
    <dbReference type="NCBI Taxonomy" id="410659"/>
    <lineage>
        <taxon>unclassified sequences</taxon>
        <taxon>metagenomes</taxon>
        <taxon>ecological metagenomes</taxon>
    </lineage>
</organism>
<protein>
    <recommendedName>
        <fullName evidence="2">Glycosyl hydrolase, BNR repeat-containing protein</fullName>
    </recommendedName>
</protein>
<feature type="non-terminal residue" evidence="1">
    <location>
        <position position="259"/>
    </location>
</feature>
<feature type="non-terminal residue" evidence="1">
    <location>
        <position position="1"/>
    </location>
</feature>
<evidence type="ECO:0000313" key="1">
    <source>
        <dbReference type="EMBL" id="EQD68940.1"/>
    </source>
</evidence>
<name>T1CKS2_9ZZZZ</name>
<evidence type="ECO:0008006" key="2">
    <source>
        <dbReference type="Google" id="ProtNLM"/>
    </source>
</evidence>
<dbReference type="AlphaFoldDB" id="T1CKS2"/>
<comment type="caution">
    <text evidence="1">The sequence shown here is derived from an EMBL/GenBank/DDBJ whole genome shotgun (WGS) entry which is preliminary data.</text>
</comment>
<reference evidence="1" key="2">
    <citation type="journal article" date="2014" name="ISME J.">
        <title>Microbial stratification in low pH oxic and suboxic macroscopic growths along an acid mine drainage.</title>
        <authorList>
            <person name="Mendez-Garcia C."/>
            <person name="Mesa V."/>
            <person name="Sprenger R.R."/>
            <person name="Richter M."/>
            <person name="Diez M.S."/>
            <person name="Solano J."/>
            <person name="Bargiela R."/>
            <person name="Golyshina O.V."/>
            <person name="Manteca A."/>
            <person name="Ramos J.L."/>
            <person name="Gallego J.R."/>
            <person name="Llorente I."/>
            <person name="Martins Dos Santos V.A."/>
            <person name="Jensen O.N."/>
            <person name="Pelaez A.I."/>
            <person name="Sanchez J."/>
            <person name="Ferrer M."/>
        </authorList>
    </citation>
    <scope>NUCLEOTIDE SEQUENCE</scope>
</reference>
<proteinExistence type="predicted"/>